<feature type="compositionally biased region" description="Polar residues" evidence="6">
    <location>
        <begin position="136"/>
        <end position="146"/>
    </location>
</feature>
<feature type="region of interest" description="Disordered" evidence="6">
    <location>
        <begin position="1"/>
        <end position="62"/>
    </location>
</feature>
<reference evidence="8" key="1">
    <citation type="submission" date="2023-08" db="EMBL/GenBank/DDBJ databases">
        <authorList>
            <person name="Audoor S."/>
            <person name="Bilcke G."/>
        </authorList>
    </citation>
    <scope>NUCLEOTIDE SEQUENCE</scope>
</reference>
<evidence type="ECO:0000256" key="3">
    <source>
        <dbReference type="ARBA" id="ARBA00022676"/>
    </source>
</evidence>
<dbReference type="PANTHER" id="PTHR22913">
    <property type="entry name" value="HYALURONAN SYNTHASE"/>
    <property type="match status" value="1"/>
</dbReference>
<dbReference type="InterPro" id="IPR029044">
    <property type="entry name" value="Nucleotide-diphossugar_trans"/>
</dbReference>
<feature type="transmembrane region" description="Helical" evidence="7">
    <location>
        <begin position="769"/>
        <end position="788"/>
    </location>
</feature>
<evidence type="ECO:0000256" key="4">
    <source>
        <dbReference type="ARBA" id="ARBA00022679"/>
    </source>
</evidence>
<gene>
    <name evidence="8" type="ORF">CYCCA115_LOCUS18813</name>
</gene>
<dbReference type="Proteomes" id="UP001295423">
    <property type="component" value="Unassembled WGS sequence"/>
</dbReference>
<keyword evidence="4" id="KW-0808">Transferase</keyword>
<evidence type="ECO:0000256" key="1">
    <source>
        <dbReference type="ARBA" id="ARBA00004236"/>
    </source>
</evidence>
<feature type="transmembrane region" description="Helical" evidence="7">
    <location>
        <begin position="294"/>
        <end position="314"/>
    </location>
</feature>
<dbReference type="GO" id="GO:0030213">
    <property type="term" value="P:hyaluronan biosynthetic process"/>
    <property type="evidence" value="ECO:0007669"/>
    <property type="project" value="TreeGrafter"/>
</dbReference>
<feature type="transmembrane region" description="Helical" evidence="7">
    <location>
        <begin position="334"/>
        <end position="352"/>
    </location>
</feature>
<feature type="transmembrane region" description="Helical" evidence="7">
    <location>
        <begin position="800"/>
        <end position="821"/>
    </location>
</feature>
<feature type="region of interest" description="Disordered" evidence="6">
    <location>
        <begin position="88"/>
        <end position="121"/>
    </location>
</feature>
<feature type="region of interest" description="Disordered" evidence="6">
    <location>
        <begin position="136"/>
        <end position="176"/>
    </location>
</feature>
<keyword evidence="2" id="KW-1003">Cell membrane</keyword>
<organism evidence="8 9">
    <name type="scientific">Cylindrotheca closterium</name>
    <dbReference type="NCBI Taxonomy" id="2856"/>
    <lineage>
        <taxon>Eukaryota</taxon>
        <taxon>Sar</taxon>
        <taxon>Stramenopiles</taxon>
        <taxon>Ochrophyta</taxon>
        <taxon>Bacillariophyta</taxon>
        <taxon>Bacillariophyceae</taxon>
        <taxon>Bacillariophycidae</taxon>
        <taxon>Bacillariales</taxon>
        <taxon>Bacillariaceae</taxon>
        <taxon>Cylindrotheca</taxon>
    </lineage>
</organism>
<evidence type="ECO:0000313" key="9">
    <source>
        <dbReference type="Proteomes" id="UP001295423"/>
    </source>
</evidence>
<dbReference type="GO" id="GO:0005886">
    <property type="term" value="C:plasma membrane"/>
    <property type="evidence" value="ECO:0007669"/>
    <property type="project" value="UniProtKB-SubCell"/>
</dbReference>
<dbReference type="Gene3D" id="3.90.550.10">
    <property type="entry name" value="Spore Coat Polysaccharide Biosynthesis Protein SpsA, Chain A"/>
    <property type="match status" value="1"/>
</dbReference>
<evidence type="ECO:0000256" key="2">
    <source>
        <dbReference type="ARBA" id="ARBA00022475"/>
    </source>
</evidence>
<dbReference type="Pfam" id="PF03142">
    <property type="entry name" value="Chitin_synth_2"/>
    <property type="match status" value="1"/>
</dbReference>
<keyword evidence="7" id="KW-1133">Transmembrane helix</keyword>
<comment type="caution">
    <text evidence="8">The sequence shown here is derived from an EMBL/GenBank/DDBJ whole genome shotgun (WGS) entry which is preliminary data.</text>
</comment>
<dbReference type="GO" id="GO:0050501">
    <property type="term" value="F:hyaluronan synthase activity"/>
    <property type="evidence" value="ECO:0007669"/>
    <property type="project" value="TreeGrafter"/>
</dbReference>
<proteinExistence type="predicted"/>
<dbReference type="GO" id="GO:0085029">
    <property type="term" value="P:extracellular matrix assembly"/>
    <property type="evidence" value="ECO:0007669"/>
    <property type="project" value="TreeGrafter"/>
</dbReference>
<evidence type="ECO:0000256" key="7">
    <source>
        <dbReference type="SAM" id="Phobius"/>
    </source>
</evidence>
<accession>A0AAD2G341</accession>
<dbReference type="SUPFAM" id="SSF53448">
    <property type="entry name" value="Nucleotide-diphospho-sugar transferases"/>
    <property type="match status" value="1"/>
</dbReference>
<protein>
    <recommendedName>
        <fullName evidence="10">Chitin synthase</fullName>
    </recommendedName>
</protein>
<evidence type="ECO:0000256" key="5">
    <source>
        <dbReference type="ARBA" id="ARBA00023136"/>
    </source>
</evidence>
<evidence type="ECO:0000313" key="8">
    <source>
        <dbReference type="EMBL" id="CAJ1960626.1"/>
    </source>
</evidence>
<feature type="compositionally biased region" description="Low complexity" evidence="6">
    <location>
        <begin position="94"/>
        <end position="107"/>
    </location>
</feature>
<keyword evidence="3" id="KW-0328">Glycosyltransferase</keyword>
<dbReference type="EMBL" id="CAKOGP040002069">
    <property type="protein sequence ID" value="CAJ1960626.1"/>
    <property type="molecule type" value="Genomic_DNA"/>
</dbReference>
<dbReference type="PANTHER" id="PTHR22913:SF12">
    <property type="entry name" value="MANNURONAN SYNTHASE"/>
    <property type="match status" value="1"/>
</dbReference>
<keyword evidence="9" id="KW-1185">Reference proteome</keyword>
<evidence type="ECO:0008006" key="10">
    <source>
        <dbReference type="Google" id="ProtNLM"/>
    </source>
</evidence>
<comment type="subcellular location">
    <subcellularLocation>
        <location evidence="1">Cell membrane</location>
    </subcellularLocation>
</comment>
<keyword evidence="7" id="KW-0812">Transmembrane</keyword>
<feature type="compositionally biased region" description="Basic and acidic residues" evidence="6">
    <location>
        <begin position="1"/>
        <end position="23"/>
    </location>
</feature>
<sequence length="957" mass="107685">MEIHLDLSDDSDEALRRQMEGKSKSSQSSQKNAGSPRKKSGSGIITKKVEIKTPPGFQDSIHFTTSRSLDSKSVFTYRSGESTVVVSNKKNDVARPSSPSGFSSVVSSRRERKRAESPTSSVWSLFSDKSLFSEKTPSMHSISESSPRIDFADDNNAFKKKATTSPESMKREESIAEENKAIDCIEKFPANVNEEVSNSGPIDPLPLSNSHQPPIMDGRMDEVADAESTVGTVSDTDWSIDSNQYNSTKYGYAGYGSGPPPGKKKHKNRQELKDLAPPECQILHGGYRHTKLYWLFRLVITLFCGCGALIGMIYSYDIGIRLLEAENGRFSFGVYGAGLLMYLAIESIFASLENRRVEKQAPPTNYEETATKTIALQISAYQEDPHYFRECLMGAMNMKYPRDKFKVICCIDGNEADSVYMAQIFNDVVRGNGHDPAFFRWDYNFHELPEGLNDSDNGVSTLNECIEMNQFVCLMQKWGGKREVMYTAFKVLKEKADYVQVCDSDTQLDSRAMVELAWILDSQPNTGAVGGDVRIWNSGDSFVSFLSSLRYWMAFNIERACQSYFGCVSCISGPIGLYRMSLINKIVDLWSDQRFLGHVCTFGDDRHLTNRILQMGYATKYTQRSFCKTETPSTYLRWLSQQIRWTKSYYREWLFNSMWWHKHHLWMACEAIFSGAFPFLIMYTMIRITWSGELWVLIHLLIIIQLVGLLKGLFASLVRRDPVMIFTSLYSSLYVSSLLPSKLFAILTIGKKSWGTSGRKNILTNYNPLIPVSTWVLTISSGVIYSAIANDYMKEGEIAFLGIGIGVYAGYWLLMVVLWKLRLQKHHTTKKMIVNDSIIGSRTNFSKNVRPQISLEIRDGVVDDDAAGREAKAILANLRDIENGRHLPNPYASKTSNEGPPGLDEAVLRLSASSSSHGPISPSVSSVYSYDNLIEDIRRNEESAGGMNDRSIEVIKL</sequence>
<feature type="transmembrane region" description="Helical" evidence="7">
    <location>
        <begin position="694"/>
        <end position="717"/>
    </location>
</feature>
<feature type="transmembrane region" description="Helical" evidence="7">
    <location>
        <begin position="665"/>
        <end position="688"/>
    </location>
</feature>
<evidence type="ECO:0000256" key="6">
    <source>
        <dbReference type="SAM" id="MobiDB-lite"/>
    </source>
</evidence>
<name>A0AAD2G341_9STRA</name>
<keyword evidence="5 7" id="KW-0472">Membrane</keyword>
<dbReference type="AlphaFoldDB" id="A0AAD2G341"/>